<comment type="caution">
    <text evidence="1">The sequence shown here is derived from an EMBL/GenBank/DDBJ whole genome shotgun (WGS) entry which is preliminary data.</text>
</comment>
<sequence>MCRGCYQKCAVPGGHSCPLDDEKCRDQDVDWKDFPDENLLRRQVKCWNQANGCNAFLPASKVSKHFLHECQFHLTSCPKCSVAVLSNDVCAHLRSHCKAEFASAVSATQTEEDIRREKKGLETSVEDIKTAHSESNRVAACSVQGDAGRPCW</sequence>
<name>A0AAQ4F974_AMBAM</name>
<gene>
    <name evidence="1" type="ORF">V5799_010242</name>
</gene>
<evidence type="ECO:0000313" key="1">
    <source>
        <dbReference type="EMBL" id="KAK8783391.1"/>
    </source>
</evidence>
<protein>
    <submittedName>
        <fullName evidence="1">Uncharacterized protein</fullName>
    </submittedName>
</protein>
<accession>A0AAQ4F974</accession>
<dbReference type="InterPro" id="IPR013083">
    <property type="entry name" value="Znf_RING/FYVE/PHD"/>
</dbReference>
<dbReference type="Proteomes" id="UP001321473">
    <property type="component" value="Unassembled WGS sequence"/>
</dbReference>
<dbReference type="AlphaFoldDB" id="A0AAQ4F974"/>
<dbReference type="SUPFAM" id="SSF49599">
    <property type="entry name" value="TRAF domain-like"/>
    <property type="match status" value="1"/>
</dbReference>
<keyword evidence="2" id="KW-1185">Reference proteome</keyword>
<proteinExistence type="predicted"/>
<organism evidence="1 2">
    <name type="scientific">Amblyomma americanum</name>
    <name type="common">Lone star tick</name>
    <dbReference type="NCBI Taxonomy" id="6943"/>
    <lineage>
        <taxon>Eukaryota</taxon>
        <taxon>Metazoa</taxon>
        <taxon>Ecdysozoa</taxon>
        <taxon>Arthropoda</taxon>
        <taxon>Chelicerata</taxon>
        <taxon>Arachnida</taxon>
        <taxon>Acari</taxon>
        <taxon>Parasitiformes</taxon>
        <taxon>Ixodida</taxon>
        <taxon>Ixodoidea</taxon>
        <taxon>Ixodidae</taxon>
        <taxon>Amblyomminae</taxon>
        <taxon>Amblyomma</taxon>
    </lineage>
</organism>
<reference evidence="1 2" key="1">
    <citation type="journal article" date="2023" name="Arcadia Sci">
        <title>De novo assembly of a long-read Amblyomma americanum tick genome.</title>
        <authorList>
            <person name="Chou S."/>
            <person name="Poskanzer K.E."/>
            <person name="Rollins M."/>
            <person name="Thuy-Boun P.S."/>
        </authorList>
    </citation>
    <scope>NUCLEOTIDE SEQUENCE [LARGE SCALE GENOMIC DNA]</scope>
    <source>
        <strain evidence="1">F_SG_1</strain>
        <tissue evidence="1">Salivary glands</tissue>
    </source>
</reference>
<dbReference type="Gene3D" id="3.30.40.10">
    <property type="entry name" value="Zinc/RING finger domain, C3HC4 (zinc finger)"/>
    <property type="match status" value="1"/>
</dbReference>
<evidence type="ECO:0000313" key="2">
    <source>
        <dbReference type="Proteomes" id="UP001321473"/>
    </source>
</evidence>
<dbReference type="EMBL" id="JARKHS020005606">
    <property type="protein sequence ID" value="KAK8783391.1"/>
    <property type="molecule type" value="Genomic_DNA"/>
</dbReference>